<reference evidence="5 6" key="1">
    <citation type="journal article" date="2020" name="J Geophys Res Biogeosci">
        <title>Magnetotaxis as an Adaptation to Enable Bacterial Shuttling of Microbial Sulfur and Sulfur Cycling Across Aquatic Oxic#Anoxic Interfaces.</title>
        <authorList>
            <person name="Li J."/>
            <person name="Liu P."/>
            <person name="Wang J."/>
            <person name="Roberts A.P."/>
            <person name="Pan Y."/>
        </authorList>
    </citation>
    <scope>NUCLEOTIDE SEQUENCE [LARGE SCALE GENOMIC DNA]</scope>
    <source>
        <strain evidence="5 6">MYR-1_YQ</strain>
    </source>
</reference>
<proteinExistence type="predicted"/>
<evidence type="ECO:0000256" key="1">
    <source>
        <dbReference type="ARBA" id="ARBA00005189"/>
    </source>
</evidence>
<comment type="pathway">
    <text evidence="1">Lipid metabolism.</text>
</comment>
<keyword evidence="2" id="KW-0808">Transferase</keyword>
<dbReference type="RefSeq" id="WP_218250711.1">
    <property type="nucleotide sequence ID" value="NZ_JABXWD010000006.1"/>
</dbReference>
<dbReference type="Pfam" id="PF01553">
    <property type="entry name" value="Acyltransferase"/>
    <property type="match status" value="1"/>
</dbReference>
<dbReference type="PANTHER" id="PTHR10434:SF40">
    <property type="entry name" value="1-ACYL-SN-GLYCEROL-3-PHOSPHATE ACYLTRANSFERASE"/>
    <property type="match status" value="1"/>
</dbReference>
<evidence type="ECO:0000256" key="2">
    <source>
        <dbReference type="ARBA" id="ARBA00022679"/>
    </source>
</evidence>
<gene>
    <name evidence="5" type="ORF">HWQ67_00685</name>
</gene>
<dbReference type="CDD" id="cd07989">
    <property type="entry name" value="LPLAT_AGPAT-like"/>
    <property type="match status" value="1"/>
</dbReference>
<accession>A0ABS6RUR6</accession>
<dbReference type="GO" id="GO:0016746">
    <property type="term" value="F:acyltransferase activity"/>
    <property type="evidence" value="ECO:0007669"/>
    <property type="project" value="UniProtKB-KW"/>
</dbReference>
<evidence type="ECO:0000313" key="6">
    <source>
        <dbReference type="Proteomes" id="UP001196980"/>
    </source>
</evidence>
<feature type="domain" description="Phospholipid/glycerol acyltransferase" evidence="4">
    <location>
        <begin position="88"/>
        <end position="205"/>
    </location>
</feature>
<dbReference type="SUPFAM" id="SSF69593">
    <property type="entry name" value="Glycerol-3-phosphate (1)-acyltransferase"/>
    <property type="match status" value="1"/>
</dbReference>
<protein>
    <submittedName>
        <fullName evidence="5">1-acyl-sn-glycerol-3-phosphate acyltransferase</fullName>
    </submittedName>
</protein>
<name>A0ABS6RUR6_9BACT</name>
<dbReference type="EMBL" id="JABXWD010000006">
    <property type="protein sequence ID" value="MBV6340090.1"/>
    <property type="molecule type" value="Genomic_DNA"/>
</dbReference>
<keyword evidence="6" id="KW-1185">Reference proteome</keyword>
<evidence type="ECO:0000259" key="4">
    <source>
        <dbReference type="SMART" id="SM00563"/>
    </source>
</evidence>
<comment type="caution">
    <text evidence="5">The sequence shown here is derived from an EMBL/GenBank/DDBJ whole genome shotgun (WGS) entry which is preliminary data.</text>
</comment>
<sequence length="263" mass="29033">MKELPLKDGCYRTDPGAVFSRDLATLMFYPTMAAVVCHGSFLARYAARFYGHPGVCMSSMGVFVGLEAAGVRFDISGLDNVMNLTGPCVIIGNHMSVLETLTMPAIIGAYKDITFVIKKELATYPVFRYLLMSMNPIVVNRTNPREDLTAVLTQGSAILAEGRSLVIFPQSSRSVTFDPKVFNTIGIKLALRANVPVIPLAIKTDVWGNGKRIKDFGPIDPAKTAYFAFGQPMYIKDRGIQQHQLIIEFITEKLKQWQLSVSS</sequence>
<dbReference type="PANTHER" id="PTHR10434">
    <property type="entry name" value="1-ACYL-SN-GLYCEROL-3-PHOSPHATE ACYLTRANSFERASE"/>
    <property type="match status" value="1"/>
</dbReference>
<dbReference type="SMART" id="SM00563">
    <property type="entry name" value="PlsC"/>
    <property type="match status" value="1"/>
</dbReference>
<evidence type="ECO:0000313" key="5">
    <source>
        <dbReference type="EMBL" id="MBV6340090.1"/>
    </source>
</evidence>
<dbReference type="Proteomes" id="UP001196980">
    <property type="component" value="Unassembled WGS sequence"/>
</dbReference>
<evidence type="ECO:0000256" key="3">
    <source>
        <dbReference type="ARBA" id="ARBA00023315"/>
    </source>
</evidence>
<organism evidence="5 6">
    <name type="scientific">Candidatus Magnetobacterium casense</name>
    <dbReference type="NCBI Taxonomy" id="1455061"/>
    <lineage>
        <taxon>Bacteria</taxon>
        <taxon>Pseudomonadati</taxon>
        <taxon>Nitrospirota</taxon>
        <taxon>Thermodesulfovibrionia</taxon>
        <taxon>Thermodesulfovibrionales</taxon>
        <taxon>Candidatus Magnetobacteriaceae</taxon>
        <taxon>Candidatus Magnetobacterium</taxon>
    </lineage>
</organism>
<dbReference type="InterPro" id="IPR002123">
    <property type="entry name" value="Plipid/glycerol_acylTrfase"/>
</dbReference>
<keyword evidence="3 5" id="KW-0012">Acyltransferase</keyword>